<comment type="caution">
    <text evidence="8">The sequence shown here is derived from an EMBL/GenBank/DDBJ whole genome shotgun (WGS) entry which is preliminary data.</text>
</comment>
<keyword evidence="2" id="KW-0479">Metal-binding</keyword>
<dbReference type="CDD" id="cd11010">
    <property type="entry name" value="S1-P1_nuclease"/>
    <property type="match status" value="1"/>
</dbReference>
<evidence type="ECO:0000256" key="4">
    <source>
        <dbReference type="ARBA" id="ARBA00022801"/>
    </source>
</evidence>
<dbReference type="InterPro" id="IPR008947">
    <property type="entry name" value="PLipase_C/P1_nuclease_dom_sf"/>
</dbReference>
<proteinExistence type="predicted"/>
<evidence type="ECO:0000256" key="2">
    <source>
        <dbReference type="ARBA" id="ARBA00022723"/>
    </source>
</evidence>
<dbReference type="SUPFAM" id="SSF48537">
    <property type="entry name" value="Phospholipase C/P1 nuclease"/>
    <property type="match status" value="1"/>
</dbReference>
<dbReference type="GO" id="GO:0046872">
    <property type="term" value="F:metal ion binding"/>
    <property type="evidence" value="ECO:0007669"/>
    <property type="project" value="UniProtKB-KW"/>
</dbReference>
<dbReference type="InterPro" id="IPR003154">
    <property type="entry name" value="S1/P1nuclease"/>
</dbReference>
<feature type="signal peptide" evidence="7">
    <location>
        <begin position="1"/>
        <end position="28"/>
    </location>
</feature>
<keyword evidence="1" id="KW-0540">Nuclease</keyword>
<keyword evidence="9" id="KW-1185">Reference proteome</keyword>
<keyword evidence="6" id="KW-0325">Glycoprotein</keyword>
<gene>
    <name evidence="8" type="ORF">OC25_06500</name>
</gene>
<keyword evidence="7" id="KW-0732">Signal</keyword>
<evidence type="ECO:0000256" key="3">
    <source>
        <dbReference type="ARBA" id="ARBA00022759"/>
    </source>
</evidence>
<protein>
    <submittedName>
        <fullName evidence="8">S1/P1 Nuclease</fullName>
    </submittedName>
</protein>
<dbReference type="GO" id="GO:0016788">
    <property type="term" value="F:hydrolase activity, acting on ester bonds"/>
    <property type="evidence" value="ECO:0007669"/>
    <property type="project" value="InterPro"/>
</dbReference>
<keyword evidence="5" id="KW-1015">Disulfide bond</keyword>
<evidence type="ECO:0000313" key="8">
    <source>
        <dbReference type="EMBL" id="KIA95482.1"/>
    </source>
</evidence>
<evidence type="ECO:0000256" key="6">
    <source>
        <dbReference type="ARBA" id="ARBA00023180"/>
    </source>
</evidence>
<reference evidence="8 9" key="1">
    <citation type="submission" date="2014-10" db="EMBL/GenBank/DDBJ databases">
        <title>Pedobacter Kyungheensis.</title>
        <authorList>
            <person name="Anderson B.M."/>
            <person name="Newman J.D."/>
        </authorList>
    </citation>
    <scope>NUCLEOTIDE SEQUENCE [LARGE SCALE GENOMIC DNA]</scope>
    <source>
        <strain evidence="8 9">KACC 16221</strain>
    </source>
</reference>
<dbReference type="PANTHER" id="PTHR33146">
    <property type="entry name" value="ENDONUCLEASE 4"/>
    <property type="match status" value="1"/>
</dbReference>
<dbReference type="RefSeq" id="WP_039473110.1">
    <property type="nucleotide sequence ID" value="NZ_JSYN01000005.1"/>
</dbReference>
<evidence type="ECO:0000256" key="7">
    <source>
        <dbReference type="SAM" id="SignalP"/>
    </source>
</evidence>
<feature type="chain" id="PRO_5002131622" evidence="7">
    <location>
        <begin position="29"/>
        <end position="268"/>
    </location>
</feature>
<accession>A0A0C1FRC8</accession>
<dbReference type="OrthoDB" id="267579at2"/>
<evidence type="ECO:0000313" key="9">
    <source>
        <dbReference type="Proteomes" id="UP000031246"/>
    </source>
</evidence>
<dbReference type="Proteomes" id="UP000031246">
    <property type="component" value="Unassembled WGS sequence"/>
</dbReference>
<evidence type="ECO:0000256" key="1">
    <source>
        <dbReference type="ARBA" id="ARBA00022722"/>
    </source>
</evidence>
<dbReference type="EMBL" id="JSYN01000005">
    <property type="protein sequence ID" value="KIA95482.1"/>
    <property type="molecule type" value="Genomic_DNA"/>
</dbReference>
<organism evidence="8 9">
    <name type="scientific">Pedobacter kyungheensis</name>
    <dbReference type="NCBI Taxonomy" id="1069985"/>
    <lineage>
        <taxon>Bacteria</taxon>
        <taxon>Pseudomonadati</taxon>
        <taxon>Bacteroidota</taxon>
        <taxon>Sphingobacteriia</taxon>
        <taxon>Sphingobacteriales</taxon>
        <taxon>Sphingobacteriaceae</taxon>
        <taxon>Pedobacter</taxon>
    </lineage>
</organism>
<keyword evidence="3" id="KW-0255">Endonuclease</keyword>
<dbReference type="GO" id="GO:0006308">
    <property type="term" value="P:DNA catabolic process"/>
    <property type="evidence" value="ECO:0007669"/>
    <property type="project" value="InterPro"/>
</dbReference>
<evidence type="ECO:0000256" key="5">
    <source>
        <dbReference type="ARBA" id="ARBA00023157"/>
    </source>
</evidence>
<name>A0A0C1FRC8_9SPHI</name>
<sequence>MILTSIRKKIATALIVGLLAYAPANVSAWGTIGHRVVGEIADSYLKAKTRKAVQDILGYETLAMCANWGDFIKSDSTYNYMYNWHFVNLPAGLNKDGVYNFLETDKSVSLYTKIPDLIAVLKKASSTRDEKKLAMRMLVHLAGDLCQPMHVARKEDLGGNRVSVLWFNEKSNIHRVWDEQLIEYQQLSYTEYAKAINHASAVELYNWQNTSLKDCIFESYNICNKIYETTKPDAKLSYRYNFDWVDTLNSQLLKGGVRLAKMLNDIYG</sequence>
<dbReference type="Gene3D" id="1.10.575.10">
    <property type="entry name" value="P1 Nuclease"/>
    <property type="match status" value="1"/>
</dbReference>
<dbReference type="PANTHER" id="PTHR33146:SF26">
    <property type="entry name" value="ENDONUCLEASE 4"/>
    <property type="match status" value="1"/>
</dbReference>
<dbReference type="Pfam" id="PF02265">
    <property type="entry name" value="S1-P1_nuclease"/>
    <property type="match status" value="1"/>
</dbReference>
<dbReference type="GO" id="GO:0004519">
    <property type="term" value="F:endonuclease activity"/>
    <property type="evidence" value="ECO:0007669"/>
    <property type="project" value="UniProtKB-KW"/>
</dbReference>
<dbReference type="AlphaFoldDB" id="A0A0C1FRC8"/>
<keyword evidence="4" id="KW-0378">Hydrolase</keyword>
<dbReference type="GO" id="GO:0003676">
    <property type="term" value="F:nucleic acid binding"/>
    <property type="evidence" value="ECO:0007669"/>
    <property type="project" value="InterPro"/>
</dbReference>